<gene>
    <name evidence="3" type="ORF">BaRGS_00023550</name>
</gene>
<dbReference type="EMBL" id="JACVVK020000198">
    <property type="protein sequence ID" value="KAK7485140.1"/>
    <property type="molecule type" value="Genomic_DNA"/>
</dbReference>
<feature type="compositionally biased region" description="Polar residues" evidence="2">
    <location>
        <begin position="435"/>
        <end position="448"/>
    </location>
</feature>
<comment type="caution">
    <text evidence="3">The sequence shown here is derived from an EMBL/GenBank/DDBJ whole genome shotgun (WGS) entry which is preliminary data.</text>
</comment>
<reference evidence="3 4" key="1">
    <citation type="journal article" date="2023" name="Sci. Data">
        <title>Genome assembly of the Korean intertidal mud-creeper Batillaria attramentaria.</title>
        <authorList>
            <person name="Patra A.K."/>
            <person name="Ho P.T."/>
            <person name="Jun S."/>
            <person name="Lee S.J."/>
            <person name="Kim Y."/>
            <person name="Won Y.J."/>
        </authorList>
    </citation>
    <scope>NUCLEOTIDE SEQUENCE [LARGE SCALE GENOMIC DNA]</scope>
    <source>
        <strain evidence="3">Wonlab-2016</strain>
    </source>
</reference>
<evidence type="ECO:0000256" key="1">
    <source>
        <dbReference type="SAM" id="Coils"/>
    </source>
</evidence>
<keyword evidence="1" id="KW-0175">Coiled coil</keyword>
<sequence length="456" mass="54421">MSHSYNQTDDTGLSAEEHWEAYRAQQQHDELSRSSGSTGYSLNIFKREKDITQLKDDLARATRAIEASKGENHRLDEKCGNLETVLQDEKQKNRNLYQEKENLQKQASFLEKDLAVAKQRIENLEQRLDDEARRHTCERRRLEEDHDREEQKLKQEKRELQAEIQKAQRGTEEQRRSHADEVKWLQKSYTKDIEDTKAKNNAQIKKLHEDHERTIQSLKKDLEETEKSGQQKLQIAVEELEKEKSEVTTLQGIIQSLQQEKETRQREFDKEITMLKDQNKNDNEKLHISHSGELTKMADKMERMKAEHVAELRNMRENFERQQNRMQRNDTDDQIQSLRDELERLQIMRNNDMQRISQQKKEETEALEMKHKRQIQALTAEIDNIHRHYKGQIQFLREDMEEEKRMMQRRQESVIQAGEQMLERRDQFAREALSAAQQRNQEFTSEGSYTHGFPPQ</sequence>
<evidence type="ECO:0000313" key="3">
    <source>
        <dbReference type="EMBL" id="KAK7485140.1"/>
    </source>
</evidence>
<dbReference type="Proteomes" id="UP001519460">
    <property type="component" value="Unassembled WGS sequence"/>
</dbReference>
<feature type="coiled-coil region" evidence="1">
    <location>
        <begin position="298"/>
        <end position="417"/>
    </location>
</feature>
<feature type="compositionally biased region" description="Basic and acidic residues" evidence="2">
    <location>
        <begin position="169"/>
        <end position="180"/>
    </location>
</feature>
<protein>
    <submittedName>
        <fullName evidence="3">Uncharacterized protein</fullName>
    </submittedName>
</protein>
<accession>A0ABD0KDD8</accession>
<evidence type="ECO:0000313" key="4">
    <source>
        <dbReference type="Proteomes" id="UP001519460"/>
    </source>
</evidence>
<dbReference type="AlphaFoldDB" id="A0ABD0KDD8"/>
<feature type="region of interest" description="Disordered" evidence="2">
    <location>
        <begin position="1"/>
        <end position="39"/>
    </location>
</feature>
<name>A0ABD0KDD8_9CAEN</name>
<evidence type="ECO:0000256" key="2">
    <source>
        <dbReference type="SAM" id="MobiDB-lite"/>
    </source>
</evidence>
<feature type="compositionally biased region" description="Basic and acidic residues" evidence="2">
    <location>
        <begin position="15"/>
        <end position="32"/>
    </location>
</feature>
<feature type="coiled-coil region" evidence="1">
    <location>
        <begin position="201"/>
        <end position="260"/>
    </location>
</feature>
<keyword evidence="4" id="KW-1185">Reference proteome</keyword>
<feature type="compositionally biased region" description="Polar residues" evidence="2">
    <location>
        <begin position="1"/>
        <end position="11"/>
    </location>
</feature>
<feature type="region of interest" description="Disordered" evidence="2">
    <location>
        <begin position="432"/>
        <end position="456"/>
    </location>
</feature>
<feature type="compositionally biased region" description="Basic and acidic residues" evidence="2">
    <location>
        <begin position="139"/>
        <end position="161"/>
    </location>
</feature>
<proteinExistence type="predicted"/>
<feature type="region of interest" description="Disordered" evidence="2">
    <location>
        <begin position="139"/>
        <end position="180"/>
    </location>
</feature>
<organism evidence="3 4">
    <name type="scientific">Batillaria attramentaria</name>
    <dbReference type="NCBI Taxonomy" id="370345"/>
    <lineage>
        <taxon>Eukaryota</taxon>
        <taxon>Metazoa</taxon>
        <taxon>Spiralia</taxon>
        <taxon>Lophotrochozoa</taxon>
        <taxon>Mollusca</taxon>
        <taxon>Gastropoda</taxon>
        <taxon>Caenogastropoda</taxon>
        <taxon>Sorbeoconcha</taxon>
        <taxon>Cerithioidea</taxon>
        <taxon>Batillariidae</taxon>
        <taxon>Batillaria</taxon>
    </lineage>
</organism>